<dbReference type="EC" id="2.3.1.-" evidence="4"/>
<evidence type="ECO:0000259" key="3">
    <source>
        <dbReference type="PROSITE" id="PS51186"/>
    </source>
</evidence>
<dbReference type="CDD" id="cd04301">
    <property type="entry name" value="NAT_SF"/>
    <property type="match status" value="1"/>
</dbReference>
<dbReference type="InterPro" id="IPR050680">
    <property type="entry name" value="YpeA/RimI_acetyltransf"/>
</dbReference>
<reference evidence="4 5" key="1">
    <citation type="submission" date="2023-06" db="EMBL/GenBank/DDBJ databases">
        <title>Antibody response to the Sneathia vaginalis cytopathogenic toxin A during pregnancy.</title>
        <authorList>
            <person name="Mccoy Z.T."/>
            <person name="Serrano M.G."/>
            <person name="Spaine K."/>
            <person name="Edwards D.J."/>
            <person name="Buck G.A."/>
            <person name="Jefferson K."/>
        </authorList>
    </citation>
    <scope>NUCLEOTIDE SEQUENCE [LARGE SCALE GENOMIC DNA]</scope>
    <source>
        <strain evidence="4 5">CCUG 42621</strain>
    </source>
</reference>
<dbReference type="PROSITE" id="PS51186">
    <property type="entry name" value="GNAT"/>
    <property type="match status" value="1"/>
</dbReference>
<protein>
    <submittedName>
        <fullName evidence="4">N-acetyltransferase</fullName>
        <ecNumber evidence="4">2.3.1.-</ecNumber>
    </submittedName>
</protein>
<dbReference type="Pfam" id="PF00583">
    <property type="entry name" value="Acetyltransf_1"/>
    <property type="match status" value="1"/>
</dbReference>
<evidence type="ECO:0000256" key="2">
    <source>
        <dbReference type="ARBA" id="ARBA00023315"/>
    </source>
</evidence>
<accession>A0ABT7HLH0</accession>
<name>A0ABT7HLH0_9FUSO</name>
<comment type="caution">
    <text evidence="4">The sequence shown here is derived from an EMBL/GenBank/DDBJ whole genome shotgun (WGS) entry which is preliminary data.</text>
</comment>
<dbReference type="Gene3D" id="3.40.630.30">
    <property type="match status" value="1"/>
</dbReference>
<dbReference type="InterPro" id="IPR000182">
    <property type="entry name" value="GNAT_dom"/>
</dbReference>
<dbReference type="RefSeq" id="WP_285152865.1">
    <property type="nucleotide sequence ID" value="NZ_JASSPP010000004.1"/>
</dbReference>
<dbReference type="InterPro" id="IPR016181">
    <property type="entry name" value="Acyl_CoA_acyltransferase"/>
</dbReference>
<gene>
    <name evidence="4" type="ORF">QQA45_03370</name>
</gene>
<dbReference type="PANTHER" id="PTHR43420:SF12">
    <property type="entry name" value="N-ACETYLTRANSFERASE DOMAIN-CONTAINING PROTEIN"/>
    <property type="match status" value="1"/>
</dbReference>
<proteinExistence type="predicted"/>
<organism evidence="4 5">
    <name type="scientific">Sneathia sanguinegens</name>
    <dbReference type="NCBI Taxonomy" id="40543"/>
    <lineage>
        <taxon>Bacteria</taxon>
        <taxon>Fusobacteriati</taxon>
        <taxon>Fusobacteriota</taxon>
        <taxon>Fusobacteriia</taxon>
        <taxon>Fusobacteriales</taxon>
        <taxon>Leptotrichiaceae</taxon>
        <taxon>Sneathia</taxon>
    </lineage>
</organism>
<dbReference type="EMBL" id="JASSPP010000004">
    <property type="protein sequence ID" value="MDK9580556.1"/>
    <property type="molecule type" value="Genomic_DNA"/>
</dbReference>
<feature type="domain" description="N-acetyltransferase" evidence="3">
    <location>
        <begin position="2"/>
        <end position="147"/>
    </location>
</feature>
<keyword evidence="5" id="KW-1185">Reference proteome</keyword>
<dbReference type="Proteomes" id="UP001225134">
    <property type="component" value="Unassembled WGS sequence"/>
</dbReference>
<dbReference type="SUPFAM" id="SSF55729">
    <property type="entry name" value="Acyl-CoA N-acyltransferases (Nat)"/>
    <property type="match status" value="1"/>
</dbReference>
<evidence type="ECO:0000313" key="4">
    <source>
        <dbReference type="EMBL" id="MDK9580556.1"/>
    </source>
</evidence>
<sequence>MMKIKRLNAKADRKLLEKIYLYEEEIFGKAGIGQYNISPFTKYGRTYAIYNDRDIISVIEVLQCNKLSYIYGVSTNKSYRNMGYAKKLLIFVINDLKISNFEFIELTVTCTNEKAIKLYQSFDFKIKELLENEYFDNEKRYLMRKEI</sequence>
<evidence type="ECO:0000313" key="5">
    <source>
        <dbReference type="Proteomes" id="UP001225134"/>
    </source>
</evidence>
<dbReference type="GO" id="GO:0016746">
    <property type="term" value="F:acyltransferase activity"/>
    <property type="evidence" value="ECO:0007669"/>
    <property type="project" value="UniProtKB-KW"/>
</dbReference>
<evidence type="ECO:0000256" key="1">
    <source>
        <dbReference type="ARBA" id="ARBA00022679"/>
    </source>
</evidence>
<keyword evidence="1 4" id="KW-0808">Transferase</keyword>
<dbReference type="PANTHER" id="PTHR43420">
    <property type="entry name" value="ACETYLTRANSFERASE"/>
    <property type="match status" value="1"/>
</dbReference>
<keyword evidence="2 4" id="KW-0012">Acyltransferase</keyword>